<dbReference type="AlphaFoldDB" id="A0A380MNC2"/>
<dbReference type="Gene3D" id="3.20.140.10">
    <property type="entry name" value="nicotinate phosphoribosyltransferase"/>
    <property type="match status" value="1"/>
</dbReference>
<feature type="domain" description="Nicotinate phosphoribosyltransferase N-terminal" evidence="11">
    <location>
        <begin position="8"/>
        <end position="132"/>
    </location>
</feature>
<protein>
    <recommendedName>
        <fullName evidence="3 9">Nicotinate phosphoribosyltransferase</fullName>
        <ecNumber evidence="3 9">6.3.4.21</ecNumber>
    </recommendedName>
</protein>
<evidence type="ECO:0000313" key="14">
    <source>
        <dbReference type="Proteomes" id="UP000254601"/>
    </source>
</evidence>
<evidence type="ECO:0000256" key="3">
    <source>
        <dbReference type="ARBA" id="ARBA00013236"/>
    </source>
</evidence>
<dbReference type="InterPro" id="IPR036068">
    <property type="entry name" value="Nicotinate_pribotase-like_C"/>
</dbReference>
<comment type="similarity">
    <text evidence="2 9">Belongs to the NAPRTase family.</text>
</comment>
<keyword evidence="14" id="KW-1185">Reference proteome</keyword>
<dbReference type="FunFam" id="3.20.20.70:FF:000076">
    <property type="entry name" value="Nicotinate phosphoribosyltransferase"/>
    <property type="match status" value="1"/>
</dbReference>
<dbReference type="InterPro" id="IPR041525">
    <property type="entry name" value="N/Namide_PRibTrfase"/>
</dbReference>
<keyword evidence="5 9" id="KW-0436">Ligase</keyword>
<dbReference type="Pfam" id="PF17956">
    <property type="entry name" value="NAPRTase_C"/>
    <property type="match status" value="1"/>
</dbReference>
<evidence type="ECO:0000256" key="9">
    <source>
        <dbReference type="RuleBase" id="RU365100"/>
    </source>
</evidence>
<dbReference type="EMBL" id="UHIC01000001">
    <property type="protein sequence ID" value="SUO94130.1"/>
    <property type="molecule type" value="Genomic_DNA"/>
</dbReference>
<dbReference type="Pfam" id="PF17767">
    <property type="entry name" value="NAPRTase_N"/>
    <property type="match status" value="1"/>
</dbReference>
<evidence type="ECO:0000256" key="7">
    <source>
        <dbReference type="ARBA" id="ARBA00022679"/>
    </source>
</evidence>
<evidence type="ECO:0000256" key="1">
    <source>
        <dbReference type="ARBA" id="ARBA00004952"/>
    </source>
</evidence>
<comment type="PTM">
    <text evidence="9">Transiently phosphorylated on a His residue during the reaction cycle. Phosphorylation strongly increases the affinity for substrates and increases the rate of nicotinate D-ribonucleotide production. Dephosphorylation regenerates the low-affinity form of the enzyme, leading to product release.</text>
</comment>
<dbReference type="Proteomes" id="UP000254601">
    <property type="component" value="Unassembled WGS sequence"/>
</dbReference>
<dbReference type="PIRSF" id="PIRSF000484">
    <property type="entry name" value="NAPRT"/>
    <property type="match status" value="1"/>
</dbReference>
<keyword evidence="7 9" id="KW-0808">Transferase</keyword>
<sequence>MGLDNRALLMDFYALTMANTHFVKGRAEQWAVFDYYFRRVPEKGGFAVFAGLETLLDILQDFHFTDDDIAFLRAKGGFDEDFLNFLSTFHFRGEIYAFDEGTVIFPNEPVVTVHAPLIDCHLIETILLLTLNHQSLIATKAARICSQAQGRTVLEFGSRRAHGSDAALYGARAAFIGGVEASANTLAEAAFGVPARGTMAHAFVQSFEDEFSAFKAYAEVYPDNTILLVDTYDTLKSGVPNAIRTHQEVLAPMGKKLQGIRLDSGDLAYLSRQARKMLDAAGLTDVKIAVSNGLDEFLIKDLLTQEAAIDIFGVGERLITARSEPVFGGVYKIVALEENGLLIPKIKVSGDTIKTSTPGFKQVWRFYDTDGMATADVVSLRDEVIDEQQPYLLFDPISPWKKKHVRNFYVRPLLNLVYQHGKRCKVSPTLAEVQQHREQSLAEMWSEVKRLENPHGYYVDLSRPLWELKQSMLAEISGENE</sequence>
<evidence type="ECO:0000313" key="13">
    <source>
        <dbReference type="EMBL" id="SUO94130.1"/>
    </source>
</evidence>
<reference evidence="13 14" key="1">
    <citation type="submission" date="2018-06" db="EMBL/GenBank/DDBJ databases">
        <authorList>
            <consortium name="Pathogen Informatics"/>
            <person name="Doyle S."/>
        </authorList>
    </citation>
    <scope>NUCLEOTIDE SEQUENCE [LARGE SCALE GENOMIC DNA]</scope>
    <source>
        <strain evidence="13 14">NCTC13337</strain>
    </source>
</reference>
<feature type="domain" description="Nicotinate phosphoribosyltransferase C-terminal" evidence="12">
    <location>
        <begin position="361"/>
        <end position="469"/>
    </location>
</feature>
<keyword evidence="4" id="KW-0597">Phosphoprotein</keyword>
<dbReference type="GO" id="GO:0004516">
    <property type="term" value="F:nicotinate phosphoribosyltransferase activity"/>
    <property type="evidence" value="ECO:0007669"/>
    <property type="project" value="UniProtKB-UniRule"/>
</dbReference>
<dbReference type="InterPro" id="IPR007229">
    <property type="entry name" value="Nic_PRibTrfase-Fam"/>
</dbReference>
<dbReference type="NCBIfam" id="NF009131">
    <property type="entry name" value="PRK12484.1"/>
    <property type="match status" value="1"/>
</dbReference>
<dbReference type="GO" id="GO:0047280">
    <property type="term" value="F:nicotinamide phosphoribosyltransferase activity"/>
    <property type="evidence" value="ECO:0007669"/>
    <property type="project" value="UniProtKB-ARBA"/>
</dbReference>
<name>A0A380MNC2_9GAMM</name>
<evidence type="ECO:0000256" key="8">
    <source>
        <dbReference type="ARBA" id="ARBA00048668"/>
    </source>
</evidence>
<dbReference type="InterPro" id="IPR041619">
    <property type="entry name" value="NAPRTase_C"/>
</dbReference>
<evidence type="ECO:0000256" key="4">
    <source>
        <dbReference type="ARBA" id="ARBA00022553"/>
    </source>
</evidence>
<dbReference type="Gene3D" id="3.20.20.70">
    <property type="entry name" value="Aldolase class I"/>
    <property type="match status" value="1"/>
</dbReference>
<evidence type="ECO:0000259" key="10">
    <source>
        <dbReference type="Pfam" id="PF04095"/>
    </source>
</evidence>
<dbReference type="InterPro" id="IPR040727">
    <property type="entry name" value="NAPRTase_N"/>
</dbReference>
<comment type="catalytic activity">
    <reaction evidence="8 9">
        <text>5-phospho-alpha-D-ribose 1-diphosphate + nicotinate + ATP + H2O = nicotinate beta-D-ribonucleotide + ADP + phosphate + diphosphate</text>
        <dbReference type="Rhea" id="RHEA:36163"/>
        <dbReference type="ChEBI" id="CHEBI:15377"/>
        <dbReference type="ChEBI" id="CHEBI:30616"/>
        <dbReference type="ChEBI" id="CHEBI:32544"/>
        <dbReference type="ChEBI" id="CHEBI:33019"/>
        <dbReference type="ChEBI" id="CHEBI:43474"/>
        <dbReference type="ChEBI" id="CHEBI:57502"/>
        <dbReference type="ChEBI" id="CHEBI:58017"/>
        <dbReference type="ChEBI" id="CHEBI:456216"/>
        <dbReference type="EC" id="6.3.4.21"/>
    </reaction>
</comment>
<dbReference type="Pfam" id="PF04095">
    <property type="entry name" value="NAPRTase"/>
    <property type="match status" value="1"/>
</dbReference>
<dbReference type="RefSeq" id="WP_072576007.1">
    <property type="nucleotide sequence ID" value="NZ_LWHB01000042.1"/>
</dbReference>
<accession>A0A380MNC2</accession>
<dbReference type="NCBIfam" id="NF006695">
    <property type="entry name" value="PRK09243.1-2"/>
    <property type="match status" value="1"/>
</dbReference>
<dbReference type="CDD" id="cd01570">
    <property type="entry name" value="NAPRTase_A"/>
    <property type="match status" value="1"/>
</dbReference>
<organism evidence="13 14">
    <name type="scientific">Suttonella ornithocola</name>
    <dbReference type="NCBI Taxonomy" id="279832"/>
    <lineage>
        <taxon>Bacteria</taxon>
        <taxon>Pseudomonadati</taxon>
        <taxon>Pseudomonadota</taxon>
        <taxon>Gammaproteobacteria</taxon>
        <taxon>Cardiobacteriales</taxon>
        <taxon>Cardiobacteriaceae</taxon>
        <taxon>Suttonella</taxon>
    </lineage>
</organism>
<dbReference type="EC" id="6.3.4.21" evidence="3 9"/>
<dbReference type="GO" id="GO:0005829">
    <property type="term" value="C:cytosol"/>
    <property type="evidence" value="ECO:0007669"/>
    <property type="project" value="TreeGrafter"/>
</dbReference>
<keyword evidence="6 9" id="KW-0662">Pyridine nucleotide biosynthesis</keyword>
<dbReference type="NCBIfam" id="TIGR01513">
    <property type="entry name" value="NAPRTase_put"/>
    <property type="match status" value="1"/>
</dbReference>
<dbReference type="PANTHER" id="PTHR11098:SF1">
    <property type="entry name" value="NICOTINATE PHOSPHORIBOSYLTRANSFERASE"/>
    <property type="match status" value="1"/>
</dbReference>
<keyword evidence="13" id="KW-0328">Glycosyltransferase</keyword>
<dbReference type="UniPathway" id="UPA00253">
    <property type="reaction ID" value="UER00457"/>
</dbReference>
<evidence type="ECO:0000259" key="12">
    <source>
        <dbReference type="Pfam" id="PF17956"/>
    </source>
</evidence>
<evidence type="ECO:0000256" key="2">
    <source>
        <dbReference type="ARBA" id="ARBA00010897"/>
    </source>
</evidence>
<evidence type="ECO:0000256" key="6">
    <source>
        <dbReference type="ARBA" id="ARBA00022642"/>
    </source>
</evidence>
<evidence type="ECO:0000256" key="5">
    <source>
        <dbReference type="ARBA" id="ARBA00022598"/>
    </source>
</evidence>
<gene>
    <name evidence="13" type="ORF">NCTC13337_00584</name>
</gene>
<feature type="domain" description="Nicotinate/nicotinamide phosphoribosyltransferase" evidence="10">
    <location>
        <begin position="154"/>
        <end position="324"/>
    </location>
</feature>
<dbReference type="InterPro" id="IPR006405">
    <property type="entry name" value="Nic_PRibTrfase_pncB"/>
</dbReference>
<dbReference type="GO" id="GO:0034355">
    <property type="term" value="P:NAD+ biosynthetic process via the salvage pathway"/>
    <property type="evidence" value="ECO:0007669"/>
    <property type="project" value="UniProtKB-ARBA"/>
</dbReference>
<dbReference type="OrthoDB" id="9771406at2"/>
<proteinExistence type="inferred from homology"/>
<dbReference type="PANTHER" id="PTHR11098">
    <property type="entry name" value="NICOTINATE PHOSPHORIBOSYLTRANSFERASE"/>
    <property type="match status" value="1"/>
</dbReference>
<evidence type="ECO:0000259" key="11">
    <source>
        <dbReference type="Pfam" id="PF17767"/>
    </source>
</evidence>
<comment type="pathway">
    <text evidence="1 9">Cofactor biosynthesis; NAD(+) biosynthesis; nicotinate D-ribonucleotide from nicotinate: step 1/1.</text>
</comment>
<dbReference type="SUPFAM" id="SSF54675">
    <property type="entry name" value="Nicotinate/Quinolinate PRTase N-terminal domain-like"/>
    <property type="match status" value="1"/>
</dbReference>
<dbReference type="InterPro" id="IPR013785">
    <property type="entry name" value="Aldolase_TIM"/>
</dbReference>
<comment type="function">
    <text evidence="9">Catalyzes the first step in the biosynthesis of NAD from nicotinic acid, the ATP-dependent synthesis of beta-nicotinate D-ribonucleotide from nicotinate and 5-phospho-D-ribose 1-phosphate.</text>
</comment>
<dbReference type="SUPFAM" id="SSF51690">
    <property type="entry name" value="Nicotinate/Quinolinate PRTase C-terminal domain-like"/>
    <property type="match status" value="1"/>
</dbReference>